<keyword evidence="3" id="KW-1185">Reference proteome</keyword>
<evidence type="ECO:0000313" key="3">
    <source>
        <dbReference type="Proteomes" id="UP001208570"/>
    </source>
</evidence>
<comment type="caution">
    <text evidence="2">The sequence shown here is derived from an EMBL/GenBank/DDBJ whole genome shotgun (WGS) entry which is preliminary data.</text>
</comment>
<dbReference type="Proteomes" id="UP001208570">
    <property type="component" value="Unassembled WGS sequence"/>
</dbReference>
<name>A0AAD9NFL1_9ANNE</name>
<dbReference type="AlphaFoldDB" id="A0AAD9NFL1"/>
<gene>
    <name evidence="2" type="ORF">LSH36_51g05014</name>
</gene>
<evidence type="ECO:0000313" key="2">
    <source>
        <dbReference type="EMBL" id="KAK2165384.1"/>
    </source>
</evidence>
<reference evidence="2" key="1">
    <citation type="journal article" date="2023" name="Mol. Biol. Evol.">
        <title>Third-Generation Sequencing Reveals the Adaptive Role of the Epigenome in Three Deep-Sea Polychaetes.</title>
        <authorList>
            <person name="Perez M."/>
            <person name="Aroh O."/>
            <person name="Sun Y."/>
            <person name="Lan Y."/>
            <person name="Juniper S.K."/>
            <person name="Young C.R."/>
            <person name="Angers B."/>
            <person name="Qian P.Y."/>
        </authorList>
    </citation>
    <scope>NUCLEOTIDE SEQUENCE</scope>
    <source>
        <strain evidence="2">P08H-3</strain>
    </source>
</reference>
<feature type="compositionally biased region" description="Polar residues" evidence="1">
    <location>
        <begin position="197"/>
        <end position="208"/>
    </location>
</feature>
<dbReference type="EMBL" id="JAODUP010000051">
    <property type="protein sequence ID" value="KAK2165384.1"/>
    <property type="molecule type" value="Genomic_DNA"/>
</dbReference>
<proteinExistence type="predicted"/>
<feature type="region of interest" description="Disordered" evidence="1">
    <location>
        <begin position="197"/>
        <end position="231"/>
    </location>
</feature>
<protein>
    <submittedName>
        <fullName evidence="2">Uncharacterized protein</fullName>
    </submittedName>
</protein>
<sequence length="565" mass="61027">MDQQSTLVVTGNSSGGASWRPLGNGPWFEACFGYRYTDNSRRLGVTLVGSKVTRSSSSSSGVDCRSRGVHITMNLLGPPIGLETHSVSNVSLAVNDEGSTSVTRGFSHQIVNASSSSNISDGISLSVQRLNGGREVCGRQTFAGNRFNSSASPDELPARFSSVFNVNYSDYSTTRCHRTRQDVGSVSNACRSRLLPSGSQQFGSSAPDLSSVPPPIAGSWSSTPQRKSPESHMSMMNLHLSAIPPVLVETVPFHKRISSMSLDEVLAASMEQIVEADSGHTAGHAGITSPGSQKILELVDKQSNDRSLSNSQHSGDAVRKVCDSSDKVCYSSDKKVCYSSDKKVCYSGDKPPPCSLPVKEIRENNKLSIPNIDKYILPEHGKHPSFGCDIHRAHSDRVLSGVNTSVLLQDISFDDALPQMTRSLEDVLRESFDNEQNVKEQKKDKFIRSDAIYDSQTVIGSSDSVIGSQFGDGQSFKPVKLGSGPPITAIRVPPLVTSSPTVELHAVANRGHHHSDSALDVMSLRDVAVTDVKRPLANMKNSETVVVTIEKKVDQRELFESYQVG</sequence>
<evidence type="ECO:0000256" key="1">
    <source>
        <dbReference type="SAM" id="MobiDB-lite"/>
    </source>
</evidence>
<accession>A0AAD9NFL1</accession>
<organism evidence="2 3">
    <name type="scientific">Paralvinella palmiformis</name>
    <dbReference type="NCBI Taxonomy" id="53620"/>
    <lineage>
        <taxon>Eukaryota</taxon>
        <taxon>Metazoa</taxon>
        <taxon>Spiralia</taxon>
        <taxon>Lophotrochozoa</taxon>
        <taxon>Annelida</taxon>
        <taxon>Polychaeta</taxon>
        <taxon>Sedentaria</taxon>
        <taxon>Canalipalpata</taxon>
        <taxon>Terebellida</taxon>
        <taxon>Terebelliformia</taxon>
        <taxon>Alvinellidae</taxon>
        <taxon>Paralvinella</taxon>
    </lineage>
</organism>